<feature type="region of interest" description="Disordered" evidence="1">
    <location>
        <begin position="99"/>
        <end position="288"/>
    </location>
</feature>
<dbReference type="EMBL" id="AP023355">
    <property type="protein sequence ID" value="BCJ39208.1"/>
    <property type="molecule type" value="Genomic_DNA"/>
</dbReference>
<evidence type="ECO:0000313" key="2">
    <source>
        <dbReference type="EMBL" id="BCJ39208.1"/>
    </source>
</evidence>
<dbReference type="KEGG" id="atl:Athai_67110"/>
<feature type="compositionally biased region" description="Basic and acidic residues" evidence="1">
    <location>
        <begin position="149"/>
        <end position="277"/>
    </location>
</feature>
<name>A0A7R7DWK5_9ACTN</name>
<organism evidence="2 3">
    <name type="scientific">Actinocatenispora thailandica</name>
    <dbReference type="NCBI Taxonomy" id="227318"/>
    <lineage>
        <taxon>Bacteria</taxon>
        <taxon>Bacillati</taxon>
        <taxon>Actinomycetota</taxon>
        <taxon>Actinomycetes</taxon>
        <taxon>Micromonosporales</taxon>
        <taxon>Micromonosporaceae</taxon>
        <taxon>Actinocatenispora</taxon>
    </lineage>
</organism>
<dbReference type="Proteomes" id="UP000611640">
    <property type="component" value="Chromosome"/>
</dbReference>
<sequence>MGLTATLRRMTPLRPMIVTAPGGEPARMAVERWCDRHGWLPAYAPAQANTLVVCGAGAGEFDDAIDAVWDQLPLPRRRVTVTGPDEVDAALQDAITALRSGADAGTSGPAAPSDGRRPADGQRAAGHRDADGTPGGHRHADGEPPAAPDRPEHADHEPSGHDEHDHGGHEPDEHGGNDETEPGHGKRERGMEEPHPHEHGAHEQAGRQAGHPRDEHGGHERGEHGGHEHGTHEHAGHQAGHGGHENGGHENGGHENGGHEHGGHEHGGHEHGGHEHGGMMMPGGVAMADRGTDRDGLMLDRLHLTLGPALYPWPAGFLVRLVLQGDVVQEAEAQRLPGGPRPPTTPAVRLLDQVQALLVLAGWQRAARDGRRLRDEARSGTAPAGYRRWAARLRRSRLLRWSLAGLGRLPVEPATPASPQHRHPVDPAAPNGRLSDEPATPASPQHRRPADPAEPGGRLAVEPGAGADVYDRLSAWLDGLDAVFAGHRVELVEPDPGLLPAALAGGDLAAARLTVASLAAMPASRSAVERAR</sequence>
<gene>
    <name evidence="2" type="ORF">Athai_67110</name>
</gene>
<feature type="compositionally biased region" description="Low complexity" evidence="1">
    <location>
        <begin position="278"/>
        <end position="288"/>
    </location>
</feature>
<dbReference type="AlphaFoldDB" id="A0A7R7DWK5"/>
<dbReference type="RefSeq" id="WP_203965116.1">
    <property type="nucleotide sequence ID" value="NZ_AP023355.1"/>
</dbReference>
<evidence type="ECO:0000256" key="1">
    <source>
        <dbReference type="SAM" id="MobiDB-lite"/>
    </source>
</evidence>
<proteinExistence type="predicted"/>
<protein>
    <submittedName>
        <fullName evidence="2">Uncharacterized protein</fullName>
    </submittedName>
</protein>
<keyword evidence="3" id="KW-1185">Reference proteome</keyword>
<accession>A0A7R7DWK5</accession>
<feature type="region of interest" description="Disordered" evidence="1">
    <location>
        <begin position="411"/>
        <end position="463"/>
    </location>
</feature>
<feature type="compositionally biased region" description="Basic and acidic residues" evidence="1">
    <location>
        <begin position="114"/>
        <end position="131"/>
    </location>
</feature>
<evidence type="ECO:0000313" key="3">
    <source>
        <dbReference type="Proteomes" id="UP000611640"/>
    </source>
</evidence>
<reference evidence="2 3" key="1">
    <citation type="submission" date="2020-08" db="EMBL/GenBank/DDBJ databases">
        <title>Whole genome shotgun sequence of Actinocatenispora thailandica NBRC 105041.</title>
        <authorList>
            <person name="Komaki H."/>
            <person name="Tamura T."/>
        </authorList>
    </citation>
    <scope>NUCLEOTIDE SEQUENCE [LARGE SCALE GENOMIC DNA]</scope>
    <source>
        <strain evidence="2 3">NBRC 105041</strain>
    </source>
</reference>